<dbReference type="SUPFAM" id="SSF46955">
    <property type="entry name" value="Putative DNA-binding domain"/>
    <property type="match status" value="1"/>
</dbReference>
<dbReference type="GO" id="GO:0006432">
    <property type="term" value="P:phenylalanyl-tRNA aminoacylation"/>
    <property type="evidence" value="ECO:0007669"/>
    <property type="project" value="InterPro"/>
</dbReference>
<keyword evidence="16" id="KW-1185">Reference proteome</keyword>
<keyword evidence="6 15" id="KW-0436">Ligase</keyword>
<evidence type="ECO:0000256" key="4">
    <source>
        <dbReference type="ARBA" id="ARBA00012814"/>
    </source>
</evidence>
<dbReference type="InterPro" id="IPR045060">
    <property type="entry name" value="Phe-tRNA-ligase_IIc_bsu"/>
</dbReference>
<dbReference type="SUPFAM" id="SSF56037">
    <property type="entry name" value="PheT/TilS domain"/>
    <property type="match status" value="1"/>
</dbReference>
<evidence type="ECO:0000256" key="6">
    <source>
        <dbReference type="ARBA" id="ARBA00022598"/>
    </source>
</evidence>
<accession>A0AAD9PWU4</accession>
<evidence type="ECO:0000259" key="14">
    <source>
        <dbReference type="PROSITE" id="PS51483"/>
    </source>
</evidence>
<evidence type="ECO:0000256" key="2">
    <source>
        <dbReference type="ARBA" id="ARBA00004496"/>
    </source>
</evidence>
<evidence type="ECO:0000256" key="3">
    <source>
        <dbReference type="ARBA" id="ARBA00007438"/>
    </source>
</evidence>
<dbReference type="GO" id="GO:0000287">
    <property type="term" value="F:magnesium ion binding"/>
    <property type="evidence" value="ECO:0007669"/>
    <property type="project" value="InterPro"/>
</dbReference>
<dbReference type="AlphaFoldDB" id="A0AAD9PWU4"/>
<comment type="similarity">
    <text evidence="3">Belongs to the phenylalanyl-tRNA synthetase beta subunit family. Type 2 subfamily.</text>
</comment>
<proteinExistence type="inferred from homology"/>
<comment type="caution">
    <text evidence="15">The sequence shown here is derived from an EMBL/GenBank/DDBJ whole genome shotgun (WGS) entry which is preliminary data.</text>
</comment>
<dbReference type="PROSITE" id="PS51483">
    <property type="entry name" value="B5"/>
    <property type="match status" value="1"/>
</dbReference>
<evidence type="ECO:0000256" key="10">
    <source>
        <dbReference type="ARBA" id="ARBA00022842"/>
    </source>
</evidence>
<dbReference type="GO" id="GO:0004826">
    <property type="term" value="F:phenylalanine-tRNA ligase activity"/>
    <property type="evidence" value="ECO:0007669"/>
    <property type="project" value="UniProtKB-EC"/>
</dbReference>
<keyword evidence="10" id="KW-0460">Magnesium</keyword>
<dbReference type="EC" id="6.1.1.20" evidence="4"/>
<dbReference type="Pfam" id="PF03483">
    <property type="entry name" value="B3_4"/>
    <property type="match status" value="1"/>
</dbReference>
<dbReference type="InterPro" id="IPR005147">
    <property type="entry name" value="tRNA_synthase_B5-dom"/>
</dbReference>
<keyword evidence="9" id="KW-0067">ATP-binding</keyword>
<evidence type="ECO:0000256" key="13">
    <source>
        <dbReference type="ARBA" id="ARBA00033189"/>
    </source>
</evidence>
<evidence type="ECO:0000256" key="7">
    <source>
        <dbReference type="ARBA" id="ARBA00022723"/>
    </source>
</evidence>
<dbReference type="FunFam" id="3.50.40.10:FF:000002">
    <property type="entry name" value="phenylalanine--tRNA ligase beta subunit"/>
    <property type="match status" value="1"/>
</dbReference>
<sequence length="340" mass="38667">MQSSKTVQAVIVPFKECFRSTSVKLFDRLAPVIIHEMLLVGQNHHSPDCSCQAPLCCCAAKKHYVYQGDKCHLTGHVPVTASVSFTRPEFTSSVKSSYSIYVNDCFNSCILCFQASYDSFIDLQDKLHHNLCRRRSLVAIGTHDFDTIQGPFLYDALPPQDIKFKPLNQNKEFTAVELMELYKGESHLKQYLSIIRDKPVYPVIFDANGVVLSMPPIINGEHSKITMKTRNVFIESTATDLHKMYYFKLLNENLHYSWLTPSRTEAVEVEQPDGSVVVYPELKYRHEVVCVEQINKNIGIKESPERLADLLTRMCLLSEVTDDGKSVRVEIPPTRADILD</sequence>
<reference evidence="15" key="1">
    <citation type="journal article" date="2023" name="G3 (Bethesda)">
        <title>Whole genome assembly and annotation of the endangered Caribbean coral Acropora cervicornis.</title>
        <authorList>
            <person name="Selwyn J.D."/>
            <person name="Vollmer S.V."/>
        </authorList>
    </citation>
    <scope>NUCLEOTIDE SEQUENCE</scope>
    <source>
        <strain evidence="15">K2</strain>
    </source>
</reference>
<comment type="cofactor">
    <cofactor evidence="1">
        <name>Mg(2+)</name>
        <dbReference type="ChEBI" id="CHEBI:18420"/>
    </cofactor>
</comment>
<dbReference type="PANTHER" id="PTHR10947:SF0">
    <property type="entry name" value="PHENYLALANINE--TRNA LIGASE BETA SUBUNIT"/>
    <property type="match status" value="1"/>
</dbReference>
<dbReference type="GO" id="GO:0009328">
    <property type="term" value="C:phenylalanine-tRNA ligase complex"/>
    <property type="evidence" value="ECO:0007669"/>
    <property type="project" value="TreeGrafter"/>
</dbReference>
<dbReference type="PANTHER" id="PTHR10947">
    <property type="entry name" value="PHENYLALANYL-TRNA SYNTHETASE BETA CHAIN AND LEUCINE-RICH REPEAT-CONTAINING PROTEIN 47"/>
    <property type="match status" value="1"/>
</dbReference>
<gene>
    <name evidence="15" type="ORF">P5673_028744</name>
</gene>
<organism evidence="15 16">
    <name type="scientific">Acropora cervicornis</name>
    <name type="common">Staghorn coral</name>
    <dbReference type="NCBI Taxonomy" id="6130"/>
    <lineage>
        <taxon>Eukaryota</taxon>
        <taxon>Metazoa</taxon>
        <taxon>Cnidaria</taxon>
        <taxon>Anthozoa</taxon>
        <taxon>Hexacorallia</taxon>
        <taxon>Scleractinia</taxon>
        <taxon>Astrocoeniina</taxon>
        <taxon>Acroporidae</taxon>
        <taxon>Acropora</taxon>
    </lineage>
</organism>
<dbReference type="SMART" id="SM00873">
    <property type="entry name" value="B3_4"/>
    <property type="match status" value="1"/>
</dbReference>
<dbReference type="EMBL" id="JARQWQ010000109">
    <property type="protein sequence ID" value="KAK2550544.1"/>
    <property type="molecule type" value="Genomic_DNA"/>
</dbReference>
<dbReference type="GO" id="GO:0003723">
    <property type="term" value="F:RNA binding"/>
    <property type="evidence" value="ECO:0007669"/>
    <property type="project" value="InterPro"/>
</dbReference>
<dbReference type="Gene3D" id="3.30.56.10">
    <property type="match status" value="1"/>
</dbReference>
<evidence type="ECO:0000313" key="16">
    <source>
        <dbReference type="Proteomes" id="UP001249851"/>
    </source>
</evidence>
<reference evidence="15" key="2">
    <citation type="journal article" date="2023" name="Science">
        <title>Genomic signatures of disease resistance in endangered staghorn corals.</title>
        <authorList>
            <person name="Vollmer S.V."/>
            <person name="Selwyn J.D."/>
            <person name="Despard B.A."/>
            <person name="Roesel C.L."/>
        </authorList>
    </citation>
    <scope>NUCLEOTIDE SEQUENCE</scope>
    <source>
        <strain evidence="15">K2</strain>
    </source>
</reference>
<keyword evidence="12" id="KW-0030">Aminoacyl-tRNA synthetase</keyword>
<dbReference type="InterPro" id="IPR009061">
    <property type="entry name" value="DNA-bd_dom_put_sf"/>
</dbReference>
<keyword evidence="8" id="KW-0547">Nucleotide-binding</keyword>
<dbReference type="Gene3D" id="3.50.40.10">
    <property type="entry name" value="Phenylalanyl-trna Synthetase, Chain B, domain 3"/>
    <property type="match status" value="1"/>
</dbReference>
<keyword evidence="5" id="KW-0963">Cytoplasm</keyword>
<evidence type="ECO:0000256" key="9">
    <source>
        <dbReference type="ARBA" id="ARBA00022840"/>
    </source>
</evidence>
<dbReference type="Proteomes" id="UP001249851">
    <property type="component" value="Unassembled WGS sequence"/>
</dbReference>
<evidence type="ECO:0000313" key="15">
    <source>
        <dbReference type="EMBL" id="KAK2550544.1"/>
    </source>
</evidence>
<dbReference type="GO" id="GO:0005524">
    <property type="term" value="F:ATP binding"/>
    <property type="evidence" value="ECO:0007669"/>
    <property type="project" value="UniProtKB-KW"/>
</dbReference>
<dbReference type="Pfam" id="PF03484">
    <property type="entry name" value="B5"/>
    <property type="match status" value="1"/>
</dbReference>
<evidence type="ECO:0000256" key="8">
    <source>
        <dbReference type="ARBA" id="ARBA00022741"/>
    </source>
</evidence>
<dbReference type="InterPro" id="IPR005146">
    <property type="entry name" value="B3/B4_tRNA-bd"/>
</dbReference>
<protein>
    <recommendedName>
        <fullName evidence="4">phenylalanine--tRNA ligase</fullName>
        <ecNumber evidence="4">6.1.1.20</ecNumber>
    </recommendedName>
    <alternativeName>
        <fullName evidence="13">Phenylalanyl-tRNA synthetase beta subunit</fullName>
    </alternativeName>
</protein>
<evidence type="ECO:0000256" key="12">
    <source>
        <dbReference type="ARBA" id="ARBA00023146"/>
    </source>
</evidence>
<comment type="subcellular location">
    <subcellularLocation>
        <location evidence="2">Cytoplasm</location>
    </subcellularLocation>
</comment>
<dbReference type="InterPro" id="IPR020825">
    <property type="entry name" value="Phe-tRNA_synthase-like_B3/B4"/>
</dbReference>
<keyword evidence="11" id="KW-0648">Protein biosynthesis</keyword>
<evidence type="ECO:0000256" key="1">
    <source>
        <dbReference type="ARBA" id="ARBA00001946"/>
    </source>
</evidence>
<keyword evidence="7" id="KW-0479">Metal-binding</keyword>
<name>A0AAD9PWU4_ACRCE</name>
<evidence type="ECO:0000256" key="11">
    <source>
        <dbReference type="ARBA" id="ARBA00022917"/>
    </source>
</evidence>
<feature type="domain" description="B5" evidence="14">
    <location>
        <begin position="282"/>
        <end position="340"/>
    </location>
</feature>
<evidence type="ECO:0000256" key="5">
    <source>
        <dbReference type="ARBA" id="ARBA00022490"/>
    </source>
</evidence>